<feature type="compositionally biased region" description="Polar residues" evidence="1">
    <location>
        <begin position="220"/>
        <end position="229"/>
    </location>
</feature>
<dbReference type="SUPFAM" id="SSF53335">
    <property type="entry name" value="S-adenosyl-L-methionine-dependent methyltransferases"/>
    <property type="match status" value="1"/>
</dbReference>
<dbReference type="Proteomes" id="UP000559027">
    <property type="component" value="Unassembled WGS sequence"/>
</dbReference>
<dbReference type="EMBL" id="JAACJO010000003">
    <property type="protein sequence ID" value="KAF5360373.1"/>
    <property type="molecule type" value="Genomic_DNA"/>
</dbReference>
<evidence type="ECO:0000313" key="3">
    <source>
        <dbReference type="EMBL" id="KAF5360373.1"/>
    </source>
</evidence>
<dbReference type="GO" id="GO:0008168">
    <property type="term" value="F:methyltransferase activity"/>
    <property type="evidence" value="ECO:0007669"/>
    <property type="project" value="TreeGrafter"/>
</dbReference>
<dbReference type="InterPro" id="IPR029063">
    <property type="entry name" value="SAM-dependent_MTases_sf"/>
</dbReference>
<organism evidence="3 4">
    <name type="scientific">Leucocoprinus leucothites</name>
    <dbReference type="NCBI Taxonomy" id="201217"/>
    <lineage>
        <taxon>Eukaryota</taxon>
        <taxon>Fungi</taxon>
        <taxon>Dikarya</taxon>
        <taxon>Basidiomycota</taxon>
        <taxon>Agaricomycotina</taxon>
        <taxon>Agaricomycetes</taxon>
        <taxon>Agaricomycetidae</taxon>
        <taxon>Agaricales</taxon>
        <taxon>Agaricineae</taxon>
        <taxon>Agaricaceae</taxon>
        <taxon>Leucocoprinus</taxon>
    </lineage>
</organism>
<feature type="region of interest" description="Disordered" evidence="1">
    <location>
        <begin position="842"/>
        <end position="863"/>
    </location>
</feature>
<protein>
    <recommendedName>
        <fullName evidence="2">Methyltransferase domain-containing protein</fullName>
    </recommendedName>
</protein>
<feature type="region of interest" description="Disordered" evidence="1">
    <location>
        <begin position="790"/>
        <end position="825"/>
    </location>
</feature>
<dbReference type="PANTHER" id="PTHR43591:SF24">
    <property type="entry name" value="2-METHOXY-6-POLYPRENYL-1,4-BENZOQUINOL METHYLASE, MITOCHONDRIAL"/>
    <property type="match status" value="1"/>
</dbReference>
<dbReference type="AlphaFoldDB" id="A0A8H5G8N3"/>
<feature type="compositionally biased region" description="Basic and acidic residues" evidence="1">
    <location>
        <begin position="556"/>
        <end position="573"/>
    </location>
</feature>
<feature type="compositionally biased region" description="Low complexity" evidence="1">
    <location>
        <begin position="849"/>
        <end position="863"/>
    </location>
</feature>
<gene>
    <name evidence="3" type="ORF">D9756_004915</name>
</gene>
<feature type="region of interest" description="Disordered" evidence="1">
    <location>
        <begin position="217"/>
        <end position="237"/>
    </location>
</feature>
<dbReference type="InterPro" id="IPR041698">
    <property type="entry name" value="Methyltransf_25"/>
</dbReference>
<comment type="caution">
    <text evidence="3">The sequence shown here is derived from an EMBL/GenBank/DDBJ whole genome shotgun (WGS) entry which is preliminary data.</text>
</comment>
<feature type="compositionally biased region" description="Basic residues" evidence="1">
    <location>
        <begin position="790"/>
        <end position="801"/>
    </location>
</feature>
<name>A0A8H5G8N3_9AGAR</name>
<sequence length="899" mass="100051">MSKVVPSEPSSRSQYNMSTADRKILTQLEIVKNAHDKEFILKGKGYHQQGGGVTPGKFHHAHDEKKAPYPRCYDARVQDLDVWEIMICHQTCNSWTWHVFKEPPTAVLDIGCGTGSWVTHAAGTWKDCHFWGIDLVPNQPDFTKLGDRDLKERVHWVHANFLEGLPFEDEKFDYIHIKRVGLGVPENKWDSLFEECKRVLKSGGAFELIEEDLFFPGKPNDSNELPSNISTTLEEEDELSSARSSVTYYDSSASHPVSPVATADVSTPISTHGSNPNGLFATLSTSQTPFLPTPSPSEASIPVSEPTRPVAFVDATNHETDAPLPPLTVTPASNNSPVVPVPFVMPHSRSAARPTLSIKTSANPHGSATFALSAVSLIPPVGHNTSAPEYTGSAPRRRSSNVAGLTKDSHHLGTRSRSNSSHGTQSQTSAEGIPAQNGKVPAKREPYLLRQYKAPRNPRDHTILETIYAEMLASRFINATPLSIIQNYLEYHFTGKPLPLLAVYSPNTLKDVRTHPPLLYTFPPTALLHSESRYVTDSETETESSDGFSSDDEEARDAIRPKPSEHKASDGPRSRYRCVLGKPAEGEPDGLRFLTFPHLIRRQSPYVSFDGSRGYAFSPSIHSNRRSVEGKPSGPMRMSRLPNPDLNIDLRTLNMHLYLRTMDILGCSEPMWEWVVQHQTALAKRSSHTNGIHTRGAIRSIQSEASFNSNASAESDDSIMNGIAEMTRDDFEMLLINFELDMQDQASVDYALQEQVNWRVFASPRDHRRKAFDDACKKWDKWVAREERRARRLSRHSHRIGKNNPTPSQESHRKRSNGNVSAPADNADIIVNGQSTDFGVKRVSAKQDSSTPSTVPFSSSSLPPHKRLSRALRVFVAWKSQDPHSPYQAAPTYNGFNIL</sequence>
<feature type="region of interest" description="Disordered" evidence="1">
    <location>
        <begin position="385"/>
        <end position="442"/>
    </location>
</feature>
<feature type="compositionally biased region" description="Acidic residues" evidence="1">
    <location>
        <begin position="538"/>
        <end position="555"/>
    </location>
</feature>
<feature type="domain" description="Methyltransferase" evidence="2">
    <location>
        <begin position="107"/>
        <end position="204"/>
    </location>
</feature>
<keyword evidence="4" id="KW-1185">Reference proteome</keyword>
<proteinExistence type="predicted"/>
<evidence type="ECO:0000256" key="1">
    <source>
        <dbReference type="SAM" id="MobiDB-lite"/>
    </source>
</evidence>
<dbReference type="PANTHER" id="PTHR43591">
    <property type="entry name" value="METHYLTRANSFERASE"/>
    <property type="match status" value="1"/>
</dbReference>
<accession>A0A8H5G8N3</accession>
<feature type="compositionally biased region" description="Polar residues" evidence="1">
    <location>
        <begin position="415"/>
        <end position="430"/>
    </location>
</feature>
<dbReference type="Pfam" id="PF13649">
    <property type="entry name" value="Methyltransf_25"/>
    <property type="match status" value="1"/>
</dbReference>
<dbReference type="CDD" id="cd02440">
    <property type="entry name" value="AdoMet_MTases"/>
    <property type="match status" value="1"/>
</dbReference>
<dbReference type="OrthoDB" id="2013972at2759"/>
<dbReference type="Gene3D" id="3.40.50.150">
    <property type="entry name" value="Vaccinia Virus protein VP39"/>
    <property type="match status" value="1"/>
</dbReference>
<evidence type="ECO:0000313" key="4">
    <source>
        <dbReference type="Proteomes" id="UP000559027"/>
    </source>
</evidence>
<feature type="region of interest" description="Disordered" evidence="1">
    <location>
        <begin position="533"/>
        <end position="581"/>
    </location>
</feature>
<reference evidence="3 4" key="1">
    <citation type="journal article" date="2020" name="ISME J.">
        <title>Uncovering the hidden diversity of litter-decomposition mechanisms in mushroom-forming fungi.</title>
        <authorList>
            <person name="Floudas D."/>
            <person name="Bentzer J."/>
            <person name="Ahren D."/>
            <person name="Johansson T."/>
            <person name="Persson P."/>
            <person name="Tunlid A."/>
        </authorList>
    </citation>
    <scope>NUCLEOTIDE SEQUENCE [LARGE SCALE GENOMIC DNA]</scope>
    <source>
        <strain evidence="3 4">CBS 146.42</strain>
    </source>
</reference>
<evidence type="ECO:0000259" key="2">
    <source>
        <dbReference type="Pfam" id="PF13649"/>
    </source>
</evidence>